<dbReference type="OrthoDB" id="431715at2759"/>
<dbReference type="Pfam" id="PF16335">
    <property type="entry name" value="GtaA_6_Hairpin"/>
    <property type="match status" value="2"/>
</dbReference>
<keyword evidence="3" id="KW-1185">Reference proteome</keyword>
<feature type="domain" description="Glutaminase A central" evidence="1">
    <location>
        <begin position="138"/>
        <end position="233"/>
    </location>
</feature>
<reference evidence="2 3" key="1">
    <citation type="submission" date="2017-03" db="EMBL/GenBank/DDBJ databases">
        <title>Genomes of endolithic fungi from Antarctica.</title>
        <authorList>
            <person name="Coleine C."/>
            <person name="Masonjones S."/>
            <person name="Stajich J.E."/>
        </authorList>
    </citation>
    <scope>NUCLEOTIDE SEQUENCE [LARGE SCALE GENOMIC DNA]</scope>
    <source>
        <strain evidence="2 3">CCFEE 5187</strain>
    </source>
</reference>
<proteinExistence type="predicted"/>
<protein>
    <recommendedName>
        <fullName evidence="1">Glutaminase A central domain-containing protein</fullName>
    </recommendedName>
</protein>
<dbReference type="AlphaFoldDB" id="A0A4V5NIV9"/>
<dbReference type="EMBL" id="NAJN01000147">
    <property type="protein sequence ID" value="TKA78319.1"/>
    <property type="molecule type" value="Genomic_DNA"/>
</dbReference>
<accession>A0A4V5NIV9</accession>
<comment type="caution">
    <text evidence="2">The sequence shown here is derived from an EMBL/GenBank/DDBJ whole genome shotgun (WGS) entry which is preliminary data.</text>
</comment>
<dbReference type="PANTHER" id="PTHR31987:SF1">
    <property type="entry name" value="GLUTAMINASE A"/>
    <property type="match status" value="1"/>
</dbReference>
<organism evidence="2 3">
    <name type="scientific">Cryomyces minteri</name>
    <dbReference type="NCBI Taxonomy" id="331657"/>
    <lineage>
        <taxon>Eukaryota</taxon>
        <taxon>Fungi</taxon>
        <taxon>Dikarya</taxon>
        <taxon>Ascomycota</taxon>
        <taxon>Pezizomycotina</taxon>
        <taxon>Dothideomycetes</taxon>
        <taxon>Dothideomycetes incertae sedis</taxon>
        <taxon>Cryomyces</taxon>
    </lineage>
</organism>
<sequence>MVAWYHCNRGGQNTMETFAMINFHYNDFSSSQELDMEFETQLKKEISADGNVNTVDVMYPAISLFLYTNPELLRQNLDPLVHNQENGFYPNEYFLHDLGSHFPNATRHIEGSDEYMPVKPSGNMLLMTVGFKIQDLYDFAGQLVNQTNLAIKGIFGLQAMSRVSRVVGQAAGAQYYSSTAASYFTQWEYFAIDPSKRHTMLSYEWRSSWELLYNTHPDKLLNLGIIPQSLYEM</sequence>
<dbReference type="STRING" id="331657.A0A4V5NIV9"/>
<dbReference type="InterPro" id="IPR032514">
    <property type="entry name" value="GtaA_central"/>
</dbReference>
<dbReference type="InterPro" id="IPR052743">
    <property type="entry name" value="Glutaminase_GtaA"/>
</dbReference>
<dbReference type="Proteomes" id="UP000308768">
    <property type="component" value="Unassembled WGS sequence"/>
</dbReference>
<evidence type="ECO:0000259" key="1">
    <source>
        <dbReference type="Pfam" id="PF16335"/>
    </source>
</evidence>
<evidence type="ECO:0000313" key="3">
    <source>
        <dbReference type="Proteomes" id="UP000308768"/>
    </source>
</evidence>
<name>A0A4V5NIV9_9PEZI</name>
<dbReference type="PANTHER" id="PTHR31987">
    <property type="entry name" value="GLUTAMINASE A-RELATED"/>
    <property type="match status" value="1"/>
</dbReference>
<feature type="domain" description="Glutaminase A central" evidence="1">
    <location>
        <begin position="41"/>
        <end position="130"/>
    </location>
</feature>
<gene>
    <name evidence="2" type="ORF">B0A49_02284</name>
</gene>
<evidence type="ECO:0000313" key="2">
    <source>
        <dbReference type="EMBL" id="TKA78319.1"/>
    </source>
</evidence>